<dbReference type="InterPro" id="IPR023214">
    <property type="entry name" value="HAD_sf"/>
</dbReference>
<protein>
    <submittedName>
        <fullName evidence="1">Uncharacterized protein</fullName>
    </submittedName>
</protein>
<dbReference type="RefSeq" id="WP_119319217.1">
    <property type="nucleotide sequence ID" value="NZ_AP025739.1"/>
</dbReference>
<evidence type="ECO:0000313" key="2">
    <source>
        <dbReference type="Proteomes" id="UP000287394"/>
    </source>
</evidence>
<dbReference type="InterPro" id="IPR049369">
    <property type="entry name" value="BF1531-like_N"/>
</dbReference>
<dbReference type="OrthoDB" id="323926at2"/>
<name>A0A402CP55_9BACT</name>
<dbReference type="NCBIfam" id="TIGR01681">
    <property type="entry name" value="HAD-SF-IIIC"/>
    <property type="match status" value="1"/>
</dbReference>
<dbReference type="SUPFAM" id="SSF56784">
    <property type="entry name" value="HAD-like"/>
    <property type="match status" value="1"/>
</dbReference>
<proteinExistence type="predicted"/>
<evidence type="ECO:0000313" key="1">
    <source>
        <dbReference type="EMBL" id="BDI33114.1"/>
    </source>
</evidence>
<dbReference type="Proteomes" id="UP000287394">
    <property type="component" value="Chromosome"/>
</dbReference>
<dbReference type="KEGG" id="ccot:CCAX7_51650"/>
<dbReference type="InterPro" id="IPR016181">
    <property type="entry name" value="Acyl_CoA_acyltransferase"/>
</dbReference>
<dbReference type="InterPro" id="IPR036514">
    <property type="entry name" value="SGNH_hydro_sf"/>
</dbReference>
<gene>
    <name evidence="1" type="ORF">CCAX7_51650</name>
</gene>
<organism evidence="1 2">
    <name type="scientific">Capsulimonas corticalis</name>
    <dbReference type="NCBI Taxonomy" id="2219043"/>
    <lineage>
        <taxon>Bacteria</taxon>
        <taxon>Bacillati</taxon>
        <taxon>Armatimonadota</taxon>
        <taxon>Armatimonadia</taxon>
        <taxon>Capsulimonadales</taxon>
        <taxon>Capsulimonadaceae</taxon>
        <taxon>Capsulimonas</taxon>
    </lineage>
</organism>
<dbReference type="InterPro" id="IPR036412">
    <property type="entry name" value="HAD-like_sf"/>
</dbReference>
<dbReference type="EMBL" id="AP025739">
    <property type="protein sequence ID" value="BDI33114.1"/>
    <property type="molecule type" value="Genomic_DNA"/>
</dbReference>
<sequence>MTTTILETLNWLDSDPSTARHLSAAGKLDKITDETLVPVKIAVLRNFTLEPTFAPCLKVKSYAAGLKPEIFLSGFDSAPQEVFMDGSDLYQFQPDIVAFAMRLHTLAPALVGSFASLSPEECDTQVESVLNRVVSFVRAVRERSSAVILVNNFELSAIPSYGVLDAQSSYGQHVVIRRLNALLREQIETIGSAYIVDVDHLISRIGYDSAIDNRYWHIGRAPYTLALQRRLAAEYVKFAAALKGKNKKCLVLDCDNTLWGGVIGEDGMDGIKLGATHPGSAFLEFHAAIIDLYHRGVLLALNSKNNEADAMEVFEKHPSSLLKTHHFVAKRVNWSDKASNLREIAQELNIGLDSLVFVDDNPFECEFVREALPQVKVIQLPADPTRFAAELYDKANFDTLALNDEDRRRSTMYQAEAQRHELKQSVGSMEEYLRSLEINLTIAPVSAFSIPRIAQLTQKTNQFNVTTRRYSEEQVTAMANSEDWLVCYAQLKDRFDDAGIIAAAFVHAEGDMAVIDTLLMSCRVIGRGVEQALLSSLAHAGLKRGCTRLLGQYIPTPKNGLVTELFPSNGFEPDPERGDGWWKLDLRGPLAESPNWLIVTDELNIEGSMSEVEE</sequence>
<dbReference type="NCBIfam" id="TIGR01686">
    <property type="entry name" value="FkbH"/>
    <property type="match status" value="1"/>
</dbReference>
<dbReference type="AlphaFoldDB" id="A0A402CP55"/>
<dbReference type="SUPFAM" id="SSF55729">
    <property type="entry name" value="Acyl-CoA N-acyltransferases (Nat)"/>
    <property type="match status" value="1"/>
</dbReference>
<dbReference type="InterPro" id="IPR010033">
    <property type="entry name" value="HAD_SF_ppase_IIIC"/>
</dbReference>
<dbReference type="Pfam" id="PF21211">
    <property type="entry name" value="FkbH_N"/>
    <property type="match status" value="1"/>
</dbReference>
<accession>A0A402CP55</accession>
<reference evidence="1 2" key="1">
    <citation type="journal article" date="2019" name="Int. J. Syst. Evol. Microbiol.">
        <title>Capsulimonas corticalis gen. nov., sp. nov., an aerobic capsulated bacterium, of a novel bacterial order, Capsulimonadales ord. nov., of the class Armatimonadia of the phylum Armatimonadetes.</title>
        <authorList>
            <person name="Li J."/>
            <person name="Kudo C."/>
            <person name="Tonouchi A."/>
        </authorList>
    </citation>
    <scope>NUCLEOTIDE SEQUENCE [LARGE SCALE GENOMIC DNA]</scope>
    <source>
        <strain evidence="1 2">AX-7</strain>
    </source>
</reference>
<dbReference type="Gene3D" id="3.40.50.1110">
    <property type="entry name" value="SGNH hydrolase"/>
    <property type="match status" value="1"/>
</dbReference>
<dbReference type="InterPro" id="IPR010037">
    <property type="entry name" value="FkbH_domain"/>
</dbReference>
<keyword evidence="2" id="KW-1185">Reference proteome</keyword>
<dbReference type="Gene3D" id="3.40.50.1000">
    <property type="entry name" value="HAD superfamily/HAD-like"/>
    <property type="match status" value="1"/>
</dbReference>